<proteinExistence type="predicted"/>
<evidence type="ECO:0008006" key="3">
    <source>
        <dbReference type="Google" id="ProtNLM"/>
    </source>
</evidence>
<evidence type="ECO:0000313" key="1">
    <source>
        <dbReference type="EMBL" id="MEQ2187550.1"/>
    </source>
</evidence>
<organism evidence="1 2">
    <name type="scientific">Goodea atripinnis</name>
    <dbReference type="NCBI Taxonomy" id="208336"/>
    <lineage>
        <taxon>Eukaryota</taxon>
        <taxon>Metazoa</taxon>
        <taxon>Chordata</taxon>
        <taxon>Craniata</taxon>
        <taxon>Vertebrata</taxon>
        <taxon>Euteleostomi</taxon>
        <taxon>Actinopterygii</taxon>
        <taxon>Neopterygii</taxon>
        <taxon>Teleostei</taxon>
        <taxon>Neoteleostei</taxon>
        <taxon>Acanthomorphata</taxon>
        <taxon>Ovalentaria</taxon>
        <taxon>Atherinomorphae</taxon>
        <taxon>Cyprinodontiformes</taxon>
        <taxon>Goodeidae</taxon>
        <taxon>Goodea</taxon>
    </lineage>
</organism>
<gene>
    <name evidence="1" type="ORF">GOODEAATRI_005832</name>
</gene>
<dbReference type="Proteomes" id="UP001476798">
    <property type="component" value="Unassembled WGS sequence"/>
</dbReference>
<sequence length="99" mass="11336">MAYYNTVCECENQNVPQQSGEMVGDIKLYMLKKTCCKNKNKEKNEDCSLLRDPRSSGLRTAKTLHGLFLNLKHCVYKILHLFAVEITKKNKKAPLLVTC</sequence>
<comment type="caution">
    <text evidence="1">The sequence shown here is derived from an EMBL/GenBank/DDBJ whole genome shotgun (WGS) entry which is preliminary data.</text>
</comment>
<evidence type="ECO:0000313" key="2">
    <source>
        <dbReference type="Proteomes" id="UP001476798"/>
    </source>
</evidence>
<keyword evidence="2" id="KW-1185">Reference proteome</keyword>
<reference evidence="1 2" key="1">
    <citation type="submission" date="2021-06" db="EMBL/GenBank/DDBJ databases">
        <authorList>
            <person name="Palmer J.M."/>
        </authorList>
    </citation>
    <scope>NUCLEOTIDE SEQUENCE [LARGE SCALE GENOMIC DNA]</scope>
    <source>
        <strain evidence="1 2">GA_2019</strain>
        <tissue evidence="1">Muscle</tissue>
    </source>
</reference>
<dbReference type="EMBL" id="JAHRIO010090230">
    <property type="protein sequence ID" value="MEQ2187550.1"/>
    <property type="molecule type" value="Genomic_DNA"/>
</dbReference>
<name>A0ABV0PVL8_9TELE</name>
<accession>A0ABV0PVL8</accession>
<protein>
    <recommendedName>
        <fullName evidence="3">Interleukin-7</fullName>
    </recommendedName>
</protein>